<dbReference type="InterPro" id="IPR051681">
    <property type="entry name" value="Ser/Thr_Kinases-Pseudokinases"/>
</dbReference>
<feature type="region of interest" description="Disordered" evidence="7">
    <location>
        <begin position="476"/>
        <end position="516"/>
    </location>
</feature>
<feature type="region of interest" description="Disordered" evidence="7">
    <location>
        <begin position="712"/>
        <end position="797"/>
    </location>
</feature>
<proteinExistence type="predicted"/>
<evidence type="ECO:0000256" key="5">
    <source>
        <dbReference type="ARBA" id="ARBA00022840"/>
    </source>
</evidence>
<dbReference type="SUPFAM" id="SSF56112">
    <property type="entry name" value="Protein kinase-like (PK-like)"/>
    <property type="match status" value="1"/>
</dbReference>
<comment type="caution">
    <text evidence="9">The sequence shown here is derived from an EMBL/GenBank/DDBJ whole genome shotgun (WGS) entry which is preliminary data.</text>
</comment>
<keyword evidence="2" id="KW-0808">Transferase</keyword>
<evidence type="ECO:0000256" key="2">
    <source>
        <dbReference type="ARBA" id="ARBA00022679"/>
    </source>
</evidence>
<keyword evidence="5 6" id="KW-0067">ATP-binding</keyword>
<sequence length="1096" mass="114253">MSASTTSSQLLCWSGSQASGLPTNHEHTSITLVAKSKMPLLHTTSSPYKDGPLPSDWLELQSSSDARAFATVPLMHGREARGAVLLAAPLVSSSPSPSGGGGRDASGTGSSVLAGLDAPALAAIGLALSLYCVAESADSVTWLASTLWSLLDSTSLQQMLAELCTGVSDFIGNRFMMAAGVQACILAEPESGIAAMVHGSTTVPSMSEAGGPPSLQSPSSAPGSGRGGVSRSYSRRAQMSGVRRILAETGGSESQSGAKPPISATRANRSASGLSAMAAANAVAAANASCTDGEEVDAPMRAISQQSAAFCMPEQRVLRARTFKMAATMFQQLVEDSGAPRGMVLDDCARHVQDVHKPTRDISMLIQSAAARSLVLTGITLSNGATLGVYVCFSARMPLRLLNAMHVATYELLQEALRPCLDNKICGELSHEFDILKAGVPGIYLATTTQGPAQTSGAHAHIGGAHGLSCSGLAQRAASTSNAPSRRVSQPQLSGRSMKSPLSAARNERPNSASLGGMFNGAFATTPGQMFGAEDGAPVSNSGAPSTGNGPRMLVTQVSGRGGAFAPGTLAAVARLDVDDALLASGYDSGTVLNNALMESLNNVQLTFNSPHAGGGSQAGNPPLPMRASSLIRVQEVDGSTAIRNQMGVLVSSFQASLQDTHLERLMEGRNSVSNDDLDQLQLVSLLGRGGNGIVLRGLLAQVAVAVKLIGMPDPEPSTPPATGRRPNSITGPNSPSHRALQRAKSQTRHAPGSGRDSPTTVATAHNGNGTGNGNGAMVGNGNVGAPDDGAPDLSPSEQLSRRRELARGAMELAVLSTTSHPCLVQVFSYYTNVVLEESGAGPSGEETYSLRRFSPAEDLQQRPGATPPMIFTAVCMEWCDQGSLHDAIGTGRLHRIVEGGGSSTYVIDMEAIYLTLLEVAMALRYLHARRIVHRDVKPGNVLLKSAAAPAAADGDTRGYNAKLADFGFALQMDQVEGDRAFVIPDQACGSVPYMAPETFRSGSKLDGAVDIYSMGIVMWEAVSGGEQPYTGVPNKDIPREVYRGRRPAFRPEVPYAYRSLAQACWAAQPSKRPTATQLVSALKYNLQVLTQQRNQ</sequence>
<keyword evidence="3 6" id="KW-0547">Nucleotide-binding</keyword>
<evidence type="ECO:0000256" key="3">
    <source>
        <dbReference type="ARBA" id="ARBA00022741"/>
    </source>
</evidence>
<feature type="compositionally biased region" description="Polar residues" evidence="7">
    <location>
        <begin position="477"/>
        <end position="497"/>
    </location>
</feature>
<dbReference type="PROSITE" id="PS00107">
    <property type="entry name" value="PROTEIN_KINASE_ATP"/>
    <property type="match status" value="1"/>
</dbReference>
<evidence type="ECO:0000256" key="7">
    <source>
        <dbReference type="SAM" id="MobiDB-lite"/>
    </source>
</evidence>
<dbReference type="Proteomes" id="UP000612055">
    <property type="component" value="Unassembled WGS sequence"/>
</dbReference>
<reference evidence="9" key="1">
    <citation type="journal article" date="2020" name="bioRxiv">
        <title>Comparative genomics of Chlamydomonas.</title>
        <authorList>
            <person name="Craig R.J."/>
            <person name="Hasan A.R."/>
            <person name="Ness R.W."/>
            <person name="Keightley P.D."/>
        </authorList>
    </citation>
    <scope>NUCLEOTIDE SEQUENCE</scope>
    <source>
        <strain evidence="9">CCAP 11/70</strain>
    </source>
</reference>
<dbReference type="InterPro" id="IPR011009">
    <property type="entry name" value="Kinase-like_dom_sf"/>
</dbReference>
<dbReference type="PROSITE" id="PS50011">
    <property type="entry name" value="PROTEIN_KINASE_DOM"/>
    <property type="match status" value="1"/>
</dbReference>
<dbReference type="SMART" id="SM00220">
    <property type="entry name" value="S_TKc"/>
    <property type="match status" value="1"/>
</dbReference>
<feature type="binding site" evidence="6">
    <location>
        <position position="708"/>
    </location>
    <ligand>
        <name>ATP</name>
        <dbReference type="ChEBI" id="CHEBI:30616"/>
    </ligand>
</feature>
<dbReference type="InterPro" id="IPR001245">
    <property type="entry name" value="Ser-Thr/Tyr_kinase_cat_dom"/>
</dbReference>
<evidence type="ECO:0000259" key="8">
    <source>
        <dbReference type="PROSITE" id="PS50011"/>
    </source>
</evidence>
<keyword evidence="4" id="KW-0418">Kinase</keyword>
<feature type="compositionally biased region" description="Gly residues" evidence="7">
    <location>
        <begin position="769"/>
        <end position="783"/>
    </location>
</feature>
<organism evidence="9 10">
    <name type="scientific">Edaphochlamys debaryana</name>
    <dbReference type="NCBI Taxonomy" id="47281"/>
    <lineage>
        <taxon>Eukaryota</taxon>
        <taxon>Viridiplantae</taxon>
        <taxon>Chlorophyta</taxon>
        <taxon>core chlorophytes</taxon>
        <taxon>Chlorophyceae</taxon>
        <taxon>CS clade</taxon>
        <taxon>Chlamydomonadales</taxon>
        <taxon>Chlamydomonadales incertae sedis</taxon>
        <taxon>Edaphochlamys</taxon>
    </lineage>
</organism>
<dbReference type="GO" id="GO:0004674">
    <property type="term" value="F:protein serine/threonine kinase activity"/>
    <property type="evidence" value="ECO:0007669"/>
    <property type="project" value="UniProtKB-KW"/>
</dbReference>
<dbReference type="OrthoDB" id="537144at2759"/>
<dbReference type="InterPro" id="IPR000719">
    <property type="entry name" value="Prot_kinase_dom"/>
</dbReference>
<evidence type="ECO:0000256" key="1">
    <source>
        <dbReference type="ARBA" id="ARBA00022527"/>
    </source>
</evidence>
<dbReference type="Gene3D" id="1.10.510.10">
    <property type="entry name" value="Transferase(Phosphotransferase) domain 1"/>
    <property type="match status" value="1"/>
</dbReference>
<dbReference type="AlphaFoldDB" id="A0A836C481"/>
<gene>
    <name evidence="9" type="ORF">HYH03_003758</name>
</gene>
<keyword evidence="1" id="KW-0723">Serine/threonine-protein kinase</keyword>
<evidence type="ECO:0000256" key="6">
    <source>
        <dbReference type="PROSITE-ProRule" id="PRU10141"/>
    </source>
</evidence>
<feature type="region of interest" description="Disordered" evidence="7">
    <location>
        <begin position="204"/>
        <end position="269"/>
    </location>
</feature>
<accession>A0A836C481</accession>
<evidence type="ECO:0000313" key="9">
    <source>
        <dbReference type="EMBL" id="KAG2498507.1"/>
    </source>
</evidence>
<protein>
    <recommendedName>
        <fullName evidence="8">Protein kinase domain-containing protein</fullName>
    </recommendedName>
</protein>
<dbReference type="EMBL" id="JAEHOE010000010">
    <property type="protein sequence ID" value="KAG2498507.1"/>
    <property type="molecule type" value="Genomic_DNA"/>
</dbReference>
<keyword evidence="10" id="KW-1185">Reference proteome</keyword>
<dbReference type="InterPro" id="IPR017441">
    <property type="entry name" value="Protein_kinase_ATP_BS"/>
</dbReference>
<evidence type="ECO:0000256" key="4">
    <source>
        <dbReference type="ARBA" id="ARBA00022777"/>
    </source>
</evidence>
<dbReference type="Pfam" id="PF07714">
    <property type="entry name" value="PK_Tyr_Ser-Thr"/>
    <property type="match status" value="1"/>
</dbReference>
<dbReference type="PANTHER" id="PTHR44329:SF214">
    <property type="entry name" value="PROTEIN KINASE DOMAIN-CONTAINING PROTEIN"/>
    <property type="match status" value="1"/>
</dbReference>
<dbReference type="PROSITE" id="PS00108">
    <property type="entry name" value="PROTEIN_KINASE_ST"/>
    <property type="match status" value="1"/>
</dbReference>
<feature type="domain" description="Protein kinase" evidence="8">
    <location>
        <begin position="681"/>
        <end position="1090"/>
    </location>
</feature>
<name>A0A836C481_9CHLO</name>
<dbReference type="InterPro" id="IPR008271">
    <property type="entry name" value="Ser/Thr_kinase_AS"/>
</dbReference>
<dbReference type="PANTHER" id="PTHR44329">
    <property type="entry name" value="SERINE/THREONINE-PROTEIN KINASE TNNI3K-RELATED"/>
    <property type="match status" value="1"/>
</dbReference>
<feature type="compositionally biased region" description="Polar residues" evidence="7">
    <location>
        <begin position="726"/>
        <end position="737"/>
    </location>
</feature>
<evidence type="ECO:0000313" key="10">
    <source>
        <dbReference type="Proteomes" id="UP000612055"/>
    </source>
</evidence>
<feature type="compositionally biased region" description="Low complexity" evidence="7">
    <location>
        <begin position="217"/>
        <end position="237"/>
    </location>
</feature>
<dbReference type="GO" id="GO:0005524">
    <property type="term" value="F:ATP binding"/>
    <property type="evidence" value="ECO:0007669"/>
    <property type="project" value="UniProtKB-UniRule"/>
</dbReference>